<accession>A0ACB6V4M9</accession>
<evidence type="ECO:0000313" key="1">
    <source>
        <dbReference type="EMBL" id="KAF5097641.1"/>
    </source>
</evidence>
<keyword evidence="2" id="KW-1185">Reference proteome</keyword>
<reference evidence="1 2" key="1">
    <citation type="journal article" date="2020" name="Front. Microbiol.">
        <title>Phenotypic and Genetic Characterization of the Cheese Ripening Yeast Geotrichum candidum.</title>
        <authorList>
            <person name="Perkins V."/>
            <person name="Vignola S."/>
            <person name="Lessard M.H."/>
            <person name="Plante P.L."/>
            <person name="Corbeil J."/>
            <person name="Dugat-Bony E."/>
            <person name="Frenette M."/>
            <person name="Labrie S."/>
        </authorList>
    </citation>
    <scope>NUCLEOTIDE SEQUENCE [LARGE SCALE GENOMIC DNA]</scope>
    <source>
        <strain evidence="1 2">LMA-1147</strain>
    </source>
</reference>
<protein>
    <submittedName>
        <fullName evidence="1">Uncharacterized protein</fullName>
    </submittedName>
</protein>
<comment type="caution">
    <text evidence="1">The sequence shown here is derived from an EMBL/GenBank/DDBJ whole genome shotgun (WGS) entry which is preliminary data.</text>
</comment>
<proteinExistence type="predicted"/>
<sequence>MVSSRIIVPSDAEIEQHLISQNETLLPTTSTHSVTSSARNTPINNSSSNHNNNNSSSSHSNNNRNITNIPSVMQDSNASSAAVIHSTRTRGRSIGSFDYNEKLVHSINTLSPTSESSESPSPIIPDDVKQFPLPTVFDNTMSQPVSHPGLDSRASSASSANSTYRDFSSYYYNPATDLKQNDHYDYKKQAQVFSFKIYRSRFRITQNISVPLALVLAIPVLVMCFVIWLLLGVIFGGSSHGGSSILPSLSNAPVVREIAGHIDKPFVLGCLDPLVENQEPRANAVLVVLARNKEIEGVLESMNSLERHWNRWFNYPYVFLNDEPFNSTFKAAIRNATKSEVKFGQIDPKVWNFPEWADEADVNESIAKQGDNAIMYGGMASYHRMCRFYSGAFFEHPLLAEYTWYWRVEPEVKYFCDITYDPFKYMEKNNKIYGFTIVIKELVETVPNLFRHTAAFKKEHNITSRGMWEMFLKKHEDELKNENGAPAADKKNRLKRNKKDKLSQGKDNGDNVNVEAGRLLLPTDESDQVLDVEHYDYLSNEVPPYSINGETYNMCHFWSNFEIARLDFFRSKEYKAYFEALDRAGGFWTERWGDAPVHSLAAGLFLSPSEVHYFRDIGYRHTTIQHCPANAPGKQSPHMPFIQDHNDKKQLEDDIYWSQTDPAVKNGVGCRCRCDTDVVEVEGKDGSCIADWVDLTGGWV</sequence>
<gene>
    <name evidence="1" type="ORF">D0Z00_002324</name>
</gene>
<name>A0ACB6V4M9_9ASCO</name>
<dbReference type="Proteomes" id="UP000744676">
    <property type="component" value="Unassembled WGS sequence"/>
</dbReference>
<organism evidence="1 2">
    <name type="scientific">Geotrichum galactomycetum</name>
    <dbReference type="NCBI Taxonomy" id="27317"/>
    <lineage>
        <taxon>Eukaryota</taxon>
        <taxon>Fungi</taxon>
        <taxon>Dikarya</taxon>
        <taxon>Ascomycota</taxon>
        <taxon>Saccharomycotina</taxon>
        <taxon>Dipodascomycetes</taxon>
        <taxon>Dipodascales</taxon>
        <taxon>Dipodascaceae</taxon>
        <taxon>Geotrichum</taxon>
    </lineage>
</organism>
<evidence type="ECO:0000313" key="2">
    <source>
        <dbReference type="Proteomes" id="UP000744676"/>
    </source>
</evidence>
<dbReference type="EMBL" id="QVQA01000061">
    <property type="protein sequence ID" value="KAF5097641.1"/>
    <property type="molecule type" value="Genomic_DNA"/>
</dbReference>